<dbReference type="Gramene" id="TraesKAR5A01G0001370.1">
    <property type="protein sequence ID" value="cds.TraesKAR5A01G0001370.1"/>
    <property type="gene ID" value="TraesKAR5A01G0001370"/>
</dbReference>
<dbReference type="Gene3D" id="2.60.40.760">
    <property type="entry name" value="Expansin, cellulose-binding-like domain"/>
    <property type="match status" value="1"/>
</dbReference>
<feature type="chain" id="PRO_5043176419" description="Expansin-like CBD domain-containing protein" evidence="4">
    <location>
        <begin position="23"/>
        <end position="121"/>
    </location>
</feature>
<organism evidence="6">
    <name type="scientific">Triticum aestivum</name>
    <name type="common">Wheat</name>
    <dbReference type="NCBI Taxonomy" id="4565"/>
    <lineage>
        <taxon>Eukaryota</taxon>
        <taxon>Viridiplantae</taxon>
        <taxon>Streptophyta</taxon>
        <taxon>Embryophyta</taxon>
        <taxon>Tracheophyta</taxon>
        <taxon>Spermatophyta</taxon>
        <taxon>Magnoliopsida</taxon>
        <taxon>Liliopsida</taxon>
        <taxon>Poales</taxon>
        <taxon>Poaceae</taxon>
        <taxon>BOP clade</taxon>
        <taxon>Pooideae</taxon>
        <taxon>Triticodae</taxon>
        <taxon>Triticeae</taxon>
        <taxon>Triticinae</taxon>
        <taxon>Triticum</taxon>
    </lineage>
</organism>
<dbReference type="Proteomes" id="UP000019116">
    <property type="component" value="Chromosome 5A"/>
</dbReference>
<dbReference type="GeneID" id="123101913"/>
<keyword evidence="3" id="KW-0964">Secreted</keyword>
<evidence type="ECO:0000313" key="6">
    <source>
        <dbReference type="EnsemblPlants" id="TraesCS5A02G001300.1.cds1"/>
    </source>
</evidence>
<accession>A0A3B6KAY2</accession>
<evidence type="ECO:0000313" key="7">
    <source>
        <dbReference type="Proteomes" id="UP000019116"/>
    </source>
</evidence>
<dbReference type="PRINTS" id="PR00829">
    <property type="entry name" value="LOLP1ALLERGN"/>
</dbReference>
<evidence type="ECO:0000259" key="5">
    <source>
        <dbReference type="PROSITE" id="PS50843"/>
    </source>
</evidence>
<reference evidence="6" key="2">
    <citation type="submission" date="2018-10" db="UniProtKB">
        <authorList>
            <consortium name="EnsemblPlants"/>
        </authorList>
    </citation>
    <scope>IDENTIFICATION</scope>
</reference>
<dbReference type="KEGG" id="taes:123101913"/>
<dbReference type="STRING" id="4565.A0A3B6KAY2"/>
<dbReference type="Gramene" id="TraesNOR5A03G02582260.1">
    <property type="protein sequence ID" value="TraesNOR5A03G02582260.1.CDS1"/>
    <property type="gene ID" value="TraesNOR5A03G02582260"/>
</dbReference>
<dbReference type="Pfam" id="PF01357">
    <property type="entry name" value="Expansin_C"/>
    <property type="match status" value="1"/>
</dbReference>
<keyword evidence="7" id="KW-1185">Reference proteome</keyword>
<dbReference type="OMA" id="MLYITTH"/>
<evidence type="ECO:0000256" key="3">
    <source>
        <dbReference type="ARBA" id="ARBA00022525"/>
    </source>
</evidence>
<dbReference type="InterPro" id="IPR005795">
    <property type="entry name" value="LolPI"/>
</dbReference>
<dbReference type="Gramene" id="TraesPARA_EIv1.0_1626220.1">
    <property type="protein sequence ID" value="TraesPARA_EIv1.0_1626220.1.CDS1"/>
    <property type="gene ID" value="TraesPARA_EIv1.0_1626220"/>
</dbReference>
<evidence type="ECO:0000256" key="1">
    <source>
        <dbReference type="ARBA" id="ARBA00004613"/>
    </source>
</evidence>
<comment type="subcellular location">
    <subcellularLocation>
        <location evidence="1">Secreted</location>
    </subcellularLocation>
</comment>
<evidence type="ECO:0000256" key="2">
    <source>
        <dbReference type="ARBA" id="ARBA00005650"/>
    </source>
</evidence>
<feature type="signal peptide" evidence="4">
    <location>
        <begin position="1"/>
        <end position="22"/>
    </location>
</feature>
<proteinExistence type="inferred from homology"/>
<protein>
    <recommendedName>
        <fullName evidence="5">Expansin-like CBD domain-containing protein</fullName>
    </recommendedName>
</protein>
<feature type="domain" description="Expansin-like CBD" evidence="5">
    <location>
        <begin position="38"/>
        <end position="117"/>
    </location>
</feature>
<dbReference type="PANTHER" id="PTHR31692">
    <property type="entry name" value="EXPANSIN-B3"/>
    <property type="match status" value="1"/>
</dbReference>
<dbReference type="Gramene" id="TraesCAD_scaffold_057680_01G000400.1">
    <property type="protein sequence ID" value="TraesCAD_scaffold_057680_01G000400.1"/>
    <property type="gene ID" value="TraesCAD_scaffold_057680_01G000400"/>
</dbReference>
<gene>
    <name evidence="6" type="primary">LOC123101913</name>
</gene>
<evidence type="ECO:0000256" key="4">
    <source>
        <dbReference type="SAM" id="SignalP"/>
    </source>
</evidence>
<dbReference type="InterPro" id="IPR036749">
    <property type="entry name" value="Expansin_CBD_sf"/>
</dbReference>
<dbReference type="Gramene" id="TraesROB_scaffold_017262_01G000100.1">
    <property type="protein sequence ID" value="TraesROB_scaffold_017262_01G000100.1"/>
    <property type="gene ID" value="TraesROB_scaffold_017262_01G000100"/>
</dbReference>
<dbReference type="RefSeq" id="XP_044379087.1">
    <property type="nucleotide sequence ID" value="XM_044523152.1"/>
</dbReference>
<dbReference type="OrthoDB" id="645713at2759"/>
<dbReference type="Gramene" id="TraesLDM5A03G02569210.1">
    <property type="protein sequence ID" value="TraesLDM5A03G02569210.1.CDS1"/>
    <property type="gene ID" value="TraesLDM5A03G02569210"/>
</dbReference>
<dbReference type="PANTHER" id="PTHR31692:SF13">
    <property type="entry name" value="OS04G0328900 PROTEIN"/>
    <property type="match status" value="1"/>
</dbReference>
<dbReference type="InterPro" id="IPR007117">
    <property type="entry name" value="Expansin_CBD"/>
</dbReference>
<dbReference type="Gramene" id="TraesMAC5A03G02562440.1">
    <property type="protein sequence ID" value="TraesMAC5A03G02562440.1.CDS1"/>
    <property type="gene ID" value="TraesMAC5A03G02562440"/>
</dbReference>
<dbReference type="Gramene" id="TraesCS5A03G0002000.1">
    <property type="protein sequence ID" value="TraesCS5A03G0002000.1.CDS1"/>
    <property type="gene ID" value="TraesCS5A03G0002000"/>
</dbReference>
<reference evidence="6" key="1">
    <citation type="submission" date="2018-08" db="EMBL/GenBank/DDBJ databases">
        <authorList>
            <person name="Rossello M."/>
        </authorList>
    </citation>
    <scope>NUCLEOTIDE SEQUENCE [LARGE SCALE GENOMIC DNA]</scope>
    <source>
        <strain evidence="6">cv. Chinese Spring</strain>
    </source>
</reference>
<name>A0A3B6KAY2_WHEAT</name>
<dbReference type="SUPFAM" id="SSF49590">
    <property type="entry name" value="PHL pollen allergen"/>
    <property type="match status" value="1"/>
</dbReference>
<dbReference type="AlphaFoldDB" id="A0A3B6KAY2"/>
<dbReference type="Gramene" id="TraesCS5A02G001300.1">
    <property type="protein sequence ID" value="TraesCS5A02G001300.1.cds1"/>
    <property type="gene ID" value="TraesCS5A02G001300"/>
</dbReference>
<dbReference type="EnsemblPlants" id="TraesCS5A02G001300.1">
    <property type="protein sequence ID" value="TraesCS5A02G001300.1.cds1"/>
    <property type="gene ID" value="TraesCS5A02G001300"/>
</dbReference>
<sequence>MASSSRMLVAAAVAALVAVAWCAPPPVSFTVEKGSDKTHLALQIKYDKAGDSMKEVELKQKEDWLPLKKGYSGAWEIKSDKPLEGPYSFRYETEKGQRNVFDDVIPTDFKCGSTYKPEATY</sequence>
<dbReference type="GO" id="GO:0005576">
    <property type="term" value="C:extracellular region"/>
    <property type="evidence" value="ECO:0007669"/>
    <property type="project" value="UniProtKB-SubCell"/>
</dbReference>
<dbReference type="PROSITE" id="PS50843">
    <property type="entry name" value="EXPANSIN_CBD"/>
    <property type="match status" value="1"/>
</dbReference>
<keyword evidence="4" id="KW-0732">Signal</keyword>
<comment type="similarity">
    <text evidence="2">Belongs to the expansin family. Expansin B subfamily.</text>
</comment>
<dbReference type="SMR" id="A0A3B6KAY2"/>